<evidence type="ECO:0000259" key="1">
    <source>
        <dbReference type="Pfam" id="PF01266"/>
    </source>
</evidence>
<gene>
    <name evidence="3" type="ORF">SAMN03080614_103313</name>
</gene>
<reference evidence="4" key="1">
    <citation type="submission" date="2016-10" db="EMBL/GenBank/DDBJ databases">
        <authorList>
            <person name="Varghese N."/>
            <person name="Submissions S."/>
        </authorList>
    </citation>
    <scope>NUCLEOTIDE SEQUENCE [LARGE SCALE GENOMIC DNA]</scope>
    <source>
        <strain evidence="4">DSM 13577</strain>
    </source>
</reference>
<evidence type="ECO:0000313" key="3">
    <source>
        <dbReference type="EMBL" id="SET02653.1"/>
    </source>
</evidence>
<evidence type="ECO:0000259" key="2">
    <source>
        <dbReference type="Pfam" id="PF04324"/>
    </source>
</evidence>
<feature type="domain" description="FAD dependent oxidoreductase" evidence="1">
    <location>
        <begin position="18"/>
        <end position="367"/>
    </location>
</feature>
<dbReference type="InterPro" id="IPR007419">
    <property type="entry name" value="BFD-like_2Fe2S-bd_dom"/>
</dbReference>
<keyword evidence="4" id="KW-1185">Reference proteome</keyword>
<dbReference type="AlphaFoldDB" id="A0A1I0B796"/>
<evidence type="ECO:0000313" key="4">
    <source>
        <dbReference type="Proteomes" id="UP000243819"/>
    </source>
</evidence>
<name>A0A1I0B796_9FIRM</name>
<dbReference type="PANTHER" id="PTHR42720:SF1">
    <property type="entry name" value="GLYCEROL 3-PHOSPHATE OXIDASE"/>
    <property type="match status" value="1"/>
</dbReference>
<dbReference type="InterPro" id="IPR052745">
    <property type="entry name" value="G3P_Oxidase/Oxidoreductase"/>
</dbReference>
<dbReference type="STRING" id="1120990.SAMN03080614_103313"/>
<dbReference type="SUPFAM" id="SSF51905">
    <property type="entry name" value="FAD/NAD(P)-binding domain"/>
    <property type="match status" value="1"/>
</dbReference>
<dbReference type="Gene3D" id="3.30.9.10">
    <property type="entry name" value="D-Amino Acid Oxidase, subunit A, domain 2"/>
    <property type="match status" value="1"/>
</dbReference>
<feature type="domain" description="BFD-like [2Fe-2S]-binding" evidence="2">
    <location>
        <begin position="413"/>
        <end position="467"/>
    </location>
</feature>
<proteinExistence type="predicted"/>
<accession>A0A1I0B796</accession>
<dbReference type="Gene3D" id="3.50.50.60">
    <property type="entry name" value="FAD/NAD(P)-binding domain"/>
    <property type="match status" value="1"/>
</dbReference>
<organism evidence="3 4">
    <name type="scientific">Anaerobranca gottschalkii DSM 13577</name>
    <dbReference type="NCBI Taxonomy" id="1120990"/>
    <lineage>
        <taxon>Bacteria</taxon>
        <taxon>Bacillati</taxon>
        <taxon>Bacillota</taxon>
        <taxon>Clostridia</taxon>
        <taxon>Eubacteriales</taxon>
        <taxon>Proteinivoracaceae</taxon>
        <taxon>Anaerobranca</taxon>
    </lineage>
</organism>
<dbReference type="InterPro" id="IPR036188">
    <property type="entry name" value="FAD/NAD-bd_sf"/>
</dbReference>
<dbReference type="Gene3D" id="1.10.10.1100">
    <property type="entry name" value="BFD-like [2Fe-2S]-binding domain"/>
    <property type="match status" value="1"/>
</dbReference>
<dbReference type="Pfam" id="PF01266">
    <property type="entry name" value="DAO"/>
    <property type="match status" value="1"/>
</dbReference>
<protein>
    <submittedName>
        <fullName evidence="3">Glycerol-3-phosphate dehydrogenase</fullName>
    </submittedName>
</protein>
<dbReference type="Pfam" id="PF04324">
    <property type="entry name" value="Fer2_BFD"/>
    <property type="match status" value="1"/>
</dbReference>
<dbReference type="CDD" id="cd19946">
    <property type="entry name" value="GlpA-like_Fer2_BFD-like"/>
    <property type="match status" value="1"/>
</dbReference>
<dbReference type="InterPro" id="IPR006076">
    <property type="entry name" value="FAD-dep_OxRdtase"/>
</dbReference>
<sequence>MAFFLYQILIRGDENMYDVTIIGAGIVGTAIARELSRYELKVVLVEKESDIANGTTKANSAIVHAGYDAVPGTLKAKTNVLGNSMYPKLCQELEVPFKQIGSFVVAFNEEEVKVLERLKKQGEENGVPNLEILPKEKVLEMEPNLSDQIIAALYAPTGGIVGPFELAIALAENAVENGVEVILNSPVSKIDKTEEGYKIQAGERVLNTKYVINCAGLYADKVNNLINEEYFKIQPNRGEYNLFDKTVGNYVNKVIFQTPTPISKGVVCLPTVHGNFLIGPTSDYVESPQELQTTGKGLAEVREKGLKVLPNFPFNKVITSFAGLRAKVEGGDFIIEEVKDNKGFINVAGIDSPGLTAAPAIALEVVQILEKITGGLKEKENFIRERKGVVHFMELSPEEKADLIKKDPRYGRVICRCESITEGEIVNAIHRPVGGRTLDGIKRRVRAGMGRCQGGFCAPRVMEILARELKVDITSIVKDGKNSYILTGPTKSRKKDN</sequence>
<dbReference type="Proteomes" id="UP000243819">
    <property type="component" value="Unassembled WGS sequence"/>
</dbReference>
<dbReference type="SUPFAM" id="SSF54373">
    <property type="entry name" value="FAD-linked reductases, C-terminal domain"/>
    <property type="match status" value="1"/>
</dbReference>
<dbReference type="EMBL" id="FOIF01000033">
    <property type="protein sequence ID" value="SET02653.1"/>
    <property type="molecule type" value="Genomic_DNA"/>
</dbReference>
<dbReference type="PANTHER" id="PTHR42720">
    <property type="entry name" value="GLYCEROL-3-PHOSPHATE DEHYDROGENASE"/>
    <property type="match status" value="1"/>
</dbReference>
<dbReference type="InterPro" id="IPR041854">
    <property type="entry name" value="BFD-like_2Fe2S-bd_dom_sf"/>
</dbReference>